<dbReference type="eggNOG" id="KOG3017">
    <property type="taxonomic scope" value="Eukaryota"/>
</dbReference>
<dbReference type="FunCoup" id="B4J2C8">
    <property type="interactions" value="11"/>
</dbReference>
<evidence type="ECO:0000313" key="9">
    <source>
        <dbReference type="EMBL" id="EDV95987.1"/>
    </source>
</evidence>
<name>B4J2C8_DROGR</name>
<evidence type="ECO:0000259" key="8">
    <source>
        <dbReference type="PROSITE" id="PS50279"/>
    </source>
</evidence>
<keyword evidence="2" id="KW-0964">Secreted</keyword>
<dbReference type="PhylomeDB" id="B4J2C8"/>
<sequence>MKFILILACLALFVAHIHAQRCRGRLAPNRKACTGGRNVGHCRGRNCARNANRNMWWYDTTDRTCKRMSYRGCGGNNNRYCTRAECERRCRRRAPTTAAPTTAAPTTAAPTTAAPTTAAPITAAPVTAAPTTAAPTTAAPTAAPPA</sequence>
<keyword evidence="3" id="KW-0646">Protease inhibitor</keyword>
<evidence type="ECO:0000313" key="10">
    <source>
        <dbReference type="Proteomes" id="UP000001070"/>
    </source>
</evidence>
<dbReference type="Proteomes" id="UP000001070">
    <property type="component" value="Unassembled WGS sequence"/>
</dbReference>
<dbReference type="Pfam" id="PF00014">
    <property type="entry name" value="Kunitz_BPTI"/>
    <property type="match status" value="1"/>
</dbReference>
<dbReference type="SUPFAM" id="SSF57362">
    <property type="entry name" value="BPTI-like"/>
    <property type="match status" value="1"/>
</dbReference>
<dbReference type="InterPro" id="IPR036880">
    <property type="entry name" value="Kunitz_BPTI_sf"/>
</dbReference>
<evidence type="ECO:0000256" key="2">
    <source>
        <dbReference type="ARBA" id="ARBA00022525"/>
    </source>
</evidence>
<dbReference type="InterPro" id="IPR050098">
    <property type="entry name" value="TFPI/VKTCI-like"/>
</dbReference>
<evidence type="ECO:0000256" key="7">
    <source>
        <dbReference type="SAM" id="SignalP"/>
    </source>
</evidence>
<evidence type="ECO:0000256" key="6">
    <source>
        <dbReference type="SAM" id="MobiDB-lite"/>
    </source>
</evidence>
<gene>
    <name evidence="9" type="primary">Dgri\GH15463</name>
    <name evidence="9" type="ORF">Dgri_GH15463</name>
</gene>
<feature type="signal peptide" evidence="7">
    <location>
        <begin position="1"/>
        <end position="19"/>
    </location>
</feature>
<comment type="subcellular location">
    <subcellularLocation>
        <location evidence="1">Secreted</location>
    </subcellularLocation>
</comment>
<dbReference type="GO" id="GO:0004867">
    <property type="term" value="F:serine-type endopeptidase inhibitor activity"/>
    <property type="evidence" value="ECO:0007669"/>
    <property type="project" value="UniProtKB-KW"/>
</dbReference>
<evidence type="ECO:0000256" key="5">
    <source>
        <dbReference type="ARBA" id="ARBA00023157"/>
    </source>
</evidence>
<feature type="chain" id="PRO_5002808193" evidence="7">
    <location>
        <begin position="20"/>
        <end position="146"/>
    </location>
</feature>
<dbReference type="SMART" id="SM00131">
    <property type="entry name" value="KU"/>
    <property type="match status" value="1"/>
</dbReference>
<dbReference type="InParanoid" id="B4J2C8"/>
<reference evidence="9 10" key="1">
    <citation type="journal article" date="2007" name="Nature">
        <title>Evolution of genes and genomes on the Drosophila phylogeny.</title>
        <authorList>
            <consortium name="Drosophila 12 Genomes Consortium"/>
            <person name="Clark A.G."/>
            <person name="Eisen M.B."/>
            <person name="Smith D.R."/>
            <person name="Bergman C.M."/>
            <person name="Oliver B."/>
            <person name="Markow T.A."/>
            <person name="Kaufman T.C."/>
            <person name="Kellis M."/>
            <person name="Gelbart W."/>
            <person name="Iyer V.N."/>
            <person name="Pollard D.A."/>
            <person name="Sackton T.B."/>
            <person name="Larracuente A.M."/>
            <person name="Singh N.D."/>
            <person name="Abad J.P."/>
            <person name="Abt D.N."/>
            <person name="Adryan B."/>
            <person name="Aguade M."/>
            <person name="Akashi H."/>
            <person name="Anderson W.W."/>
            <person name="Aquadro C.F."/>
            <person name="Ardell D.H."/>
            <person name="Arguello R."/>
            <person name="Artieri C.G."/>
            <person name="Barbash D.A."/>
            <person name="Barker D."/>
            <person name="Barsanti P."/>
            <person name="Batterham P."/>
            <person name="Batzoglou S."/>
            <person name="Begun D."/>
            <person name="Bhutkar A."/>
            <person name="Blanco E."/>
            <person name="Bosak S.A."/>
            <person name="Bradley R.K."/>
            <person name="Brand A.D."/>
            <person name="Brent M.R."/>
            <person name="Brooks A.N."/>
            <person name="Brown R.H."/>
            <person name="Butlin R.K."/>
            <person name="Caggese C."/>
            <person name="Calvi B.R."/>
            <person name="Bernardo de Carvalho A."/>
            <person name="Caspi A."/>
            <person name="Castrezana S."/>
            <person name="Celniker S.E."/>
            <person name="Chang J.L."/>
            <person name="Chapple C."/>
            <person name="Chatterji S."/>
            <person name="Chinwalla A."/>
            <person name="Civetta A."/>
            <person name="Clifton S.W."/>
            <person name="Comeron J.M."/>
            <person name="Costello J.C."/>
            <person name="Coyne J.A."/>
            <person name="Daub J."/>
            <person name="David R.G."/>
            <person name="Delcher A.L."/>
            <person name="Delehaunty K."/>
            <person name="Do C.B."/>
            <person name="Ebling H."/>
            <person name="Edwards K."/>
            <person name="Eickbush T."/>
            <person name="Evans J.D."/>
            <person name="Filipski A."/>
            <person name="Findeiss S."/>
            <person name="Freyhult E."/>
            <person name="Fulton L."/>
            <person name="Fulton R."/>
            <person name="Garcia A.C."/>
            <person name="Gardiner A."/>
            <person name="Garfield D.A."/>
            <person name="Garvin B.E."/>
            <person name="Gibson G."/>
            <person name="Gilbert D."/>
            <person name="Gnerre S."/>
            <person name="Godfrey J."/>
            <person name="Good R."/>
            <person name="Gotea V."/>
            <person name="Gravely B."/>
            <person name="Greenberg A.J."/>
            <person name="Griffiths-Jones S."/>
            <person name="Gross S."/>
            <person name="Guigo R."/>
            <person name="Gustafson E.A."/>
            <person name="Haerty W."/>
            <person name="Hahn M.W."/>
            <person name="Halligan D.L."/>
            <person name="Halpern A.L."/>
            <person name="Halter G.M."/>
            <person name="Han M.V."/>
            <person name="Heger A."/>
            <person name="Hillier L."/>
            <person name="Hinrichs A.S."/>
            <person name="Holmes I."/>
            <person name="Hoskins R.A."/>
            <person name="Hubisz M.J."/>
            <person name="Hultmark D."/>
            <person name="Huntley M.A."/>
            <person name="Jaffe D.B."/>
            <person name="Jagadeeshan S."/>
            <person name="Jeck W.R."/>
            <person name="Johnson J."/>
            <person name="Jones C.D."/>
            <person name="Jordan W.C."/>
            <person name="Karpen G.H."/>
            <person name="Kataoka E."/>
            <person name="Keightley P.D."/>
            <person name="Kheradpour P."/>
            <person name="Kirkness E.F."/>
            <person name="Koerich L.B."/>
            <person name="Kristiansen K."/>
            <person name="Kudrna D."/>
            <person name="Kulathinal R.J."/>
            <person name="Kumar S."/>
            <person name="Kwok R."/>
            <person name="Lander E."/>
            <person name="Langley C.H."/>
            <person name="Lapoint R."/>
            <person name="Lazzaro B.P."/>
            <person name="Lee S.J."/>
            <person name="Levesque L."/>
            <person name="Li R."/>
            <person name="Lin C.F."/>
            <person name="Lin M.F."/>
            <person name="Lindblad-Toh K."/>
            <person name="Llopart A."/>
            <person name="Long M."/>
            <person name="Low L."/>
            <person name="Lozovsky E."/>
            <person name="Lu J."/>
            <person name="Luo M."/>
            <person name="Machado C.A."/>
            <person name="Makalowski W."/>
            <person name="Marzo M."/>
            <person name="Matsuda M."/>
            <person name="Matzkin L."/>
            <person name="McAllister B."/>
            <person name="McBride C.S."/>
            <person name="McKernan B."/>
            <person name="McKernan K."/>
            <person name="Mendez-Lago M."/>
            <person name="Minx P."/>
            <person name="Mollenhauer M.U."/>
            <person name="Montooth K."/>
            <person name="Mount S.M."/>
            <person name="Mu X."/>
            <person name="Myers E."/>
            <person name="Negre B."/>
            <person name="Newfeld S."/>
            <person name="Nielsen R."/>
            <person name="Noor M.A."/>
            <person name="O'Grady P."/>
            <person name="Pachter L."/>
            <person name="Papaceit M."/>
            <person name="Parisi M.J."/>
            <person name="Parisi M."/>
            <person name="Parts L."/>
            <person name="Pedersen J.S."/>
            <person name="Pesole G."/>
            <person name="Phillippy A.M."/>
            <person name="Ponting C.P."/>
            <person name="Pop M."/>
            <person name="Porcelli D."/>
            <person name="Powell J.R."/>
            <person name="Prohaska S."/>
            <person name="Pruitt K."/>
            <person name="Puig M."/>
            <person name="Quesneville H."/>
            <person name="Ram K.R."/>
            <person name="Rand D."/>
            <person name="Rasmussen M.D."/>
            <person name="Reed L.K."/>
            <person name="Reenan R."/>
            <person name="Reily A."/>
            <person name="Remington K.A."/>
            <person name="Rieger T.T."/>
            <person name="Ritchie M.G."/>
            <person name="Robin C."/>
            <person name="Rogers Y.H."/>
            <person name="Rohde C."/>
            <person name="Rozas J."/>
            <person name="Rubenfield M.J."/>
            <person name="Ruiz A."/>
            <person name="Russo S."/>
            <person name="Salzberg S.L."/>
            <person name="Sanchez-Gracia A."/>
            <person name="Saranga D.J."/>
            <person name="Sato H."/>
            <person name="Schaeffer S.W."/>
            <person name="Schatz M.C."/>
            <person name="Schlenke T."/>
            <person name="Schwartz R."/>
            <person name="Segarra C."/>
            <person name="Singh R.S."/>
            <person name="Sirot L."/>
            <person name="Sirota M."/>
            <person name="Sisneros N.B."/>
            <person name="Smith C.D."/>
            <person name="Smith T.F."/>
            <person name="Spieth J."/>
            <person name="Stage D.E."/>
            <person name="Stark A."/>
            <person name="Stephan W."/>
            <person name="Strausberg R.L."/>
            <person name="Strempel S."/>
            <person name="Sturgill D."/>
            <person name="Sutton G."/>
            <person name="Sutton G.G."/>
            <person name="Tao W."/>
            <person name="Teichmann S."/>
            <person name="Tobari Y.N."/>
            <person name="Tomimura Y."/>
            <person name="Tsolas J.M."/>
            <person name="Valente V.L."/>
            <person name="Venter E."/>
            <person name="Venter J.C."/>
            <person name="Vicario S."/>
            <person name="Vieira F.G."/>
            <person name="Vilella A.J."/>
            <person name="Villasante A."/>
            <person name="Walenz B."/>
            <person name="Wang J."/>
            <person name="Wasserman M."/>
            <person name="Watts T."/>
            <person name="Wilson D."/>
            <person name="Wilson R.K."/>
            <person name="Wing R.A."/>
            <person name="Wolfner M.F."/>
            <person name="Wong A."/>
            <person name="Wong G.K."/>
            <person name="Wu C.I."/>
            <person name="Wu G."/>
            <person name="Yamamoto D."/>
            <person name="Yang H.P."/>
            <person name="Yang S.P."/>
            <person name="Yorke J.A."/>
            <person name="Yoshida K."/>
            <person name="Zdobnov E."/>
            <person name="Zhang P."/>
            <person name="Zhang Y."/>
            <person name="Zimin A.V."/>
            <person name="Baldwin J."/>
            <person name="Abdouelleil A."/>
            <person name="Abdulkadir J."/>
            <person name="Abebe A."/>
            <person name="Abera B."/>
            <person name="Abreu J."/>
            <person name="Acer S.C."/>
            <person name="Aftuck L."/>
            <person name="Alexander A."/>
            <person name="An P."/>
            <person name="Anderson E."/>
            <person name="Anderson S."/>
            <person name="Arachi H."/>
            <person name="Azer M."/>
            <person name="Bachantsang P."/>
            <person name="Barry A."/>
            <person name="Bayul T."/>
            <person name="Berlin A."/>
            <person name="Bessette D."/>
            <person name="Bloom T."/>
            <person name="Blye J."/>
            <person name="Boguslavskiy L."/>
            <person name="Bonnet C."/>
            <person name="Boukhgalter B."/>
            <person name="Bourzgui I."/>
            <person name="Brown A."/>
            <person name="Cahill P."/>
            <person name="Channer S."/>
            <person name="Cheshatsang Y."/>
            <person name="Chuda L."/>
            <person name="Citroen M."/>
            <person name="Collymore A."/>
            <person name="Cooke P."/>
            <person name="Costello M."/>
            <person name="D'Aco K."/>
            <person name="Daza R."/>
            <person name="De Haan G."/>
            <person name="DeGray S."/>
            <person name="DeMaso C."/>
            <person name="Dhargay N."/>
            <person name="Dooley K."/>
            <person name="Dooley E."/>
            <person name="Doricent M."/>
            <person name="Dorje P."/>
            <person name="Dorjee K."/>
            <person name="Dupes A."/>
            <person name="Elong R."/>
            <person name="Falk J."/>
            <person name="Farina A."/>
            <person name="Faro S."/>
            <person name="Ferguson D."/>
            <person name="Fisher S."/>
            <person name="Foley C.D."/>
            <person name="Franke A."/>
            <person name="Friedrich D."/>
            <person name="Gadbois L."/>
            <person name="Gearin G."/>
            <person name="Gearin C.R."/>
            <person name="Giannoukos G."/>
            <person name="Goode T."/>
            <person name="Graham J."/>
            <person name="Grandbois E."/>
            <person name="Grewal S."/>
            <person name="Gyaltsen K."/>
            <person name="Hafez N."/>
            <person name="Hagos B."/>
            <person name="Hall J."/>
            <person name="Henson C."/>
            <person name="Hollinger A."/>
            <person name="Honan T."/>
            <person name="Huard M.D."/>
            <person name="Hughes L."/>
            <person name="Hurhula B."/>
            <person name="Husby M.E."/>
            <person name="Kamat A."/>
            <person name="Kanga B."/>
            <person name="Kashin S."/>
            <person name="Khazanovich D."/>
            <person name="Kisner P."/>
            <person name="Lance K."/>
            <person name="Lara M."/>
            <person name="Lee W."/>
            <person name="Lennon N."/>
            <person name="Letendre F."/>
            <person name="LeVine R."/>
            <person name="Lipovsky A."/>
            <person name="Liu X."/>
            <person name="Liu J."/>
            <person name="Liu S."/>
            <person name="Lokyitsang T."/>
            <person name="Lokyitsang Y."/>
            <person name="Lubonja R."/>
            <person name="Lui A."/>
            <person name="MacDonald P."/>
            <person name="Magnisalis V."/>
            <person name="Maru K."/>
            <person name="Matthews C."/>
            <person name="McCusker W."/>
            <person name="McDonough S."/>
            <person name="Mehta T."/>
            <person name="Meldrim J."/>
            <person name="Meneus L."/>
            <person name="Mihai O."/>
            <person name="Mihalev A."/>
            <person name="Mihova T."/>
            <person name="Mittelman R."/>
            <person name="Mlenga V."/>
            <person name="Montmayeur A."/>
            <person name="Mulrain L."/>
            <person name="Navidi A."/>
            <person name="Naylor J."/>
            <person name="Negash T."/>
            <person name="Nguyen T."/>
            <person name="Nguyen N."/>
            <person name="Nicol R."/>
            <person name="Norbu C."/>
            <person name="Norbu N."/>
            <person name="Novod N."/>
            <person name="O'Neill B."/>
            <person name="Osman S."/>
            <person name="Markiewicz E."/>
            <person name="Oyono O.L."/>
            <person name="Patti C."/>
            <person name="Phunkhang P."/>
            <person name="Pierre F."/>
            <person name="Priest M."/>
            <person name="Raghuraman S."/>
            <person name="Rege F."/>
            <person name="Reyes R."/>
            <person name="Rise C."/>
            <person name="Rogov P."/>
            <person name="Ross K."/>
            <person name="Ryan E."/>
            <person name="Settipalli S."/>
            <person name="Shea T."/>
            <person name="Sherpa N."/>
            <person name="Shi L."/>
            <person name="Shih D."/>
            <person name="Sparrow T."/>
            <person name="Spaulding J."/>
            <person name="Stalker J."/>
            <person name="Stange-Thomann N."/>
            <person name="Stavropoulos S."/>
            <person name="Stone C."/>
            <person name="Strader C."/>
            <person name="Tesfaye S."/>
            <person name="Thomson T."/>
            <person name="Thoulutsang Y."/>
            <person name="Thoulutsang D."/>
            <person name="Topham K."/>
            <person name="Topping I."/>
            <person name="Tsamla T."/>
            <person name="Vassiliev H."/>
            <person name="Vo A."/>
            <person name="Wangchuk T."/>
            <person name="Wangdi T."/>
            <person name="Weiand M."/>
            <person name="Wilkinson J."/>
            <person name="Wilson A."/>
            <person name="Yadav S."/>
            <person name="Young G."/>
            <person name="Yu Q."/>
            <person name="Zembek L."/>
            <person name="Zhong D."/>
            <person name="Zimmer A."/>
            <person name="Zwirko Z."/>
            <person name="Jaffe D.B."/>
            <person name="Alvarez P."/>
            <person name="Brockman W."/>
            <person name="Butler J."/>
            <person name="Chin C."/>
            <person name="Gnerre S."/>
            <person name="Grabherr M."/>
            <person name="Kleber M."/>
            <person name="Mauceli E."/>
            <person name="MacCallum I."/>
        </authorList>
    </citation>
    <scope>NUCLEOTIDE SEQUENCE [LARGE SCALE GENOMIC DNA]</scope>
    <source>
        <strain evidence="10">Tucson 15287-2541.00</strain>
    </source>
</reference>
<accession>B4J2C8</accession>
<evidence type="ECO:0000256" key="3">
    <source>
        <dbReference type="ARBA" id="ARBA00022690"/>
    </source>
</evidence>
<dbReference type="PROSITE" id="PS50279">
    <property type="entry name" value="BPTI_KUNITZ_2"/>
    <property type="match status" value="1"/>
</dbReference>
<dbReference type="OMA" id="QACEAKC"/>
<protein>
    <submittedName>
        <fullName evidence="9">GH15463</fullName>
    </submittedName>
</protein>
<proteinExistence type="predicted"/>
<dbReference type="OrthoDB" id="4473401at2759"/>
<dbReference type="EMBL" id="CH916366">
    <property type="protein sequence ID" value="EDV95987.1"/>
    <property type="molecule type" value="Genomic_DNA"/>
</dbReference>
<dbReference type="PANTHER" id="PTHR10083:SF217">
    <property type="entry name" value="BOOPHILIN-H2"/>
    <property type="match status" value="1"/>
</dbReference>
<dbReference type="PANTHER" id="PTHR10083">
    <property type="entry name" value="KUNITZ-TYPE PROTEASE INHIBITOR-RELATED"/>
    <property type="match status" value="1"/>
</dbReference>
<keyword evidence="7" id="KW-0732">Signal</keyword>
<keyword evidence="5" id="KW-1015">Disulfide bond</keyword>
<evidence type="ECO:0000256" key="4">
    <source>
        <dbReference type="ARBA" id="ARBA00022900"/>
    </source>
</evidence>
<dbReference type="Gene3D" id="4.10.410.10">
    <property type="entry name" value="Pancreatic trypsin inhibitor Kunitz domain"/>
    <property type="match status" value="1"/>
</dbReference>
<organism evidence="10">
    <name type="scientific">Drosophila grimshawi</name>
    <name type="common">Hawaiian fruit fly</name>
    <name type="synonym">Idiomyia grimshawi</name>
    <dbReference type="NCBI Taxonomy" id="7222"/>
    <lineage>
        <taxon>Eukaryota</taxon>
        <taxon>Metazoa</taxon>
        <taxon>Ecdysozoa</taxon>
        <taxon>Arthropoda</taxon>
        <taxon>Hexapoda</taxon>
        <taxon>Insecta</taxon>
        <taxon>Pterygota</taxon>
        <taxon>Neoptera</taxon>
        <taxon>Endopterygota</taxon>
        <taxon>Diptera</taxon>
        <taxon>Brachycera</taxon>
        <taxon>Muscomorpha</taxon>
        <taxon>Ephydroidea</taxon>
        <taxon>Drosophilidae</taxon>
        <taxon>Drosophila</taxon>
        <taxon>Hawaiian Drosophila</taxon>
    </lineage>
</organism>
<evidence type="ECO:0000256" key="1">
    <source>
        <dbReference type="ARBA" id="ARBA00004613"/>
    </source>
</evidence>
<dbReference type="InterPro" id="IPR002223">
    <property type="entry name" value="Kunitz_BPTI"/>
</dbReference>
<dbReference type="PRINTS" id="PR00759">
    <property type="entry name" value="BASICPTASE"/>
</dbReference>
<dbReference type="AlphaFoldDB" id="B4J2C8"/>
<dbReference type="CDD" id="cd00109">
    <property type="entry name" value="Kunitz-type"/>
    <property type="match status" value="1"/>
</dbReference>
<feature type="region of interest" description="Disordered" evidence="6">
    <location>
        <begin position="92"/>
        <end position="146"/>
    </location>
</feature>
<dbReference type="HOGENOM" id="CLU_1827289_0_0_1"/>
<keyword evidence="10" id="KW-1185">Reference proteome</keyword>
<dbReference type="GO" id="GO:0005615">
    <property type="term" value="C:extracellular space"/>
    <property type="evidence" value="ECO:0007669"/>
    <property type="project" value="TreeGrafter"/>
</dbReference>
<keyword evidence="4" id="KW-0722">Serine protease inhibitor</keyword>
<feature type="domain" description="BPTI/Kunitz inhibitor" evidence="8">
    <location>
        <begin position="33"/>
        <end position="90"/>
    </location>
</feature>
<feature type="compositionally biased region" description="Low complexity" evidence="6">
    <location>
        <begin position="95"/>
        <end position="146"/>
    </location>
</feature>